<evidence type="ECO:0000313" key="2">
    <source>
        <dbReference type="EMBL" id="NEK54922.1"/>
    </source>
</evidence>
<reference evidence="2 3" key="1">
    <citation type="submission" date="2020-01" db="EMBL/GenBank/DDBJ databases">
        <title>Rhizobium genotypes associated with high levels of biological nitrogen fixation by grain legumes in a temperate-maritime cropping system.</title>
        <authorList>
            <person name="Maluk M."/>
            <person name="Francesc Ferrando Molina F."/>
            <person name="Lopez Del Egido L."/>
            <person name="Lafos M."/>
            <person name="Langarica-Fuentes A."/>
            <person name="Gebre Yohannes G."/>
            <person name="Young M.W."/>
            <person name="Martin P."/>
            <person name="Gantlett R."/>
            <person name="Kenicer G."/>
            <person name="Hawes C."/>
            <person name="Begg G.S."/>
            <person name="Quilliam R.S."/>
            <person name="Squire G.R."/>
            <person name="Poole P.S."/>
            <person name="Young P.W."/>
            <person name="Iannetta P.M."/>
            <person name="James E.K."/>
        </authorList>
    </citation>
    <scope>NUCLEOTIDE SEQUENCE [LARGE SCALE GENOMIC DNA]</scope>
    <source>
        <strain evidence="2 3">JHI944</strain>
    </source>
</reference>
<feature type="region of interest" description="Disordered" evidence="1">
    <location>
        <begin position="29"/>
        <end position="58"/>
    </location>
</feature>
<dbReference type="EMBL" id="WXXP01000091">
    <property type="protein sequence ID" value="NEK54922.1"/>
    <property type="molecule type" value="Genomic_DNA"/>
</dbReference>
<dbReference type="Proteomes" id="UP000471409">
    <property type="component" value="Unassembled WGS sequence"/>
</dbReference>
<comment type="caution">
    <text evidence="2">The sequence shown here is derived from an EMBL/GenBank/DDBJ whole genome shotgun (WGS) entry which is preliminary data.</text>
</comment>
<gene>
    <name evidence="2" type="ORF">GUK36_37355</name>
</gene>
<evidence type="ECO:0000313" key="3">
    <source>
        <dbReference type="Proteomes" id="UP000471409"/>
    </source>
</evidence>
<accession>A0A4V2IQH7</accession>
<proteinExistence type="predicted"/>
<protein>
    <submittedName>
        <fullName evidence="2">Uncharacterized protein</fullName>
    </submittedName>
</protein>
<name>A0A4V2IQH7_RHILE</name>
<sequence>MLIRSQRRTFSERRPAPVIAHFFAGADEGPQLKKANTDAAPAAPEPRDRGEPIDRAGKNWKPYPCLLTCAELKAIIA</sequence>
<dbReference type="RefSeq" id="WP_130663703.1">
    <property type="nucleotide sequence ID" value="NZ_WXXP01000091.1"/>
</dbReference>
<feature type="compositionally biased region" description="Basic and acidic residues" evidence="1">
    <location>
        <begin position="45"/>
        <end position="57"/>
    </location>
</feature>
<dbReference type="AlphaFoldDB" id="A0A4V2IQH7"/>
<evidence type="ECO:0000256" key="1">
    <source>
        <dbReference type="SAM" id="MobiDB-lite"/>
    </source>
</evidence>
<organism evidence="2 3">
    <name type="scientific">Rhizobium leguminosarum</name>
    <dbReference type="NCBI Taxonomy" id="384"/>
    <lineage>
        <taxon>Bacteria</taxon>
        <taxon>Pseudomonadati</taxon>
        <taxon>Pseudomonadota</taxon>
        <taxon>Alphaproteobacteria</taxon>
        <taxon>Hyphomicrobiales</taxon>
        <taxon>Rhizobiaceae</taxon>
        <taxon>Rhizobium/Agrobacterium group</taxon>
        <taxon>Rhizobium</taxon>
    </lineage>
</organism>